<evidence type="ECO:0000313" key="2">
    <source>
        <dbReference type="Proteomes" id="UP000245207"/>
    </source>
</evidence>
<dbReference type="InterPro" id="IPR015422">
    <property type="entry name" value="PyrdxlP-dep_Trfase_small"/>
</dbReference>
<dbReference type="EMBL" id="PKPP01000100">
    <property type="protein sequence ID" value="PWA97793.1"/>
    <property type="molecule type" value="Genomic_DNA"/>
</dbReference>
<reference evidence="1 2" key="1">
    <citation type="journal article" date="2018" name="Mol. Plant">
        <title>The genome of Artemisia annua provides insight into the evolution of Asteraceae family and artemisinin biosynthesis.</title>
        <authorList>
            <person name="Shen Q."/>
            <person name="Zhang L."/>
            <person name="Liao Z."/>
            <person name="Wang S."/>
            <person name="Yan T."/>
            <person name="Shi P."/>
            <person name="Liu M."/>
            <person name="Fu X."/>
            <person name="Pan Q."/>
            <person name="Wang Y."/>
            <person name="Lv Z."/>
            <person name="Lu X."/>
            <person name="Zhang F."/>
            <person name="Jiang W."/>
            <person name="Ma Y."/>
            <person name="Chen M."/>
            <person name="Hao X."/>
            <person name="Li L."/>
            <person name="Tang Y."/>
            <person name="Lv G."/>
            <person name="Zhou Y."/>
            <person name="Sun X."/>
            <person name="Brodelius P.E."/>
            <person name="Rose J.K.C."/>
            <person name="Tang K."/>
        </authorList>
    </citation>
    <scope>NUCLEOTIDE SEQUENCE [LARGE SCALE GENOMIC DNA]</scope>
    <source>
        <strain evidence="2">cv. Huhao1</strain>
        <tissue evidence="1">Leaf</tissue>
    </source>
</reference>
<protein>
    <submittedName>
        <fullName evidence="1">Pyridoxal phosphate-dependent transferase</fullName>
    </submittedName>
</protein>
<proteinExistence type="predicted"/>
<comment type="caution">
    <text evidence="1">The sequence shown here is derived from an EMBL/GenBank/DDBJ whole genome shotgun (WGS) entry which is preliminary data.</text>
</comment>
<dbReference type="AlphaFoldDB" id="A0A2U1QII4"/>
<dbReference type="STRING" id="35608.A0A2U1QII4"/>
<dbReference type="Gene3D" id="3.90.1150.10">
    <property type="entry name" value="Aspartate Aminotransferase, domain 1"/>
    <property type="match status" value="1"/>
</dbReference>
<evidence type="ECO:0000313" key="1">
    <source>
        <dbReference type="EMBL" id="PWA97793.1"/>
    </source>
</evidence>
<sequence length="136" mass="15345">MAEALGSLEAVLTLQEKFNNSLQPTSKPASRTIFDRLFGGKRLYNLVLGYQTYQFQKTHAENSPYLAGWKAYDENPYHEKDNPSGVIQMGLAENQDTWKQTKKQQVWDGGSSSYKLLEVNHMVGLEGRRSSGCVLI</sequence>
<name>A0A2U1QII4_ARTAN</name>
<dbReference type="Proteomes" id="UP000245207">
    <property type="component" value="Unassembled WGS sequence"/>
</dbReference>
<organism evidence="1 2">
    <name type="scientific">Artemisia annua</name>
    <name type="common">Sweet wormwood</name>
    <dbReference type="NCBI Taxonomy" id="35608"/>
    <lineage>
        <taxon>Eukaryota</taxon>
        <taxon>Viridiplantae</taxon>
        <taxon>Streptophyta</taxon>
        <taxon>Embryophyta</taxon>
        <taxon>Tracheophyta</taxon>
        <taxon>Spermatophyta</taxon>
        <taxon>Magnoliopsida</taxon>
        <taxon>eudicotyledons</taxon>
        <taxon>Gunneridae</taxon>
        <taxon>Pentapetalae</taxon>
        <taxon>asterids</taxon>
        <taxon>campanulids</taxon>
        <taxon>Asterales</taxon>
        <taxon>Asteraceae</taxon>
        <taxon>Asteroideae</taxon>
        <taxon>Anthemideae</taxon>
        <taxon>Artemisiinae</taxon>
        <taxon>Artemisia</taxon>
    </lineage>
</organism>
<dbReference type="OrthoDB" id="691673at2759"/>
<keyword evidence="1" id="KW-0808">Transferase</keyword>
<accession>A0A2U1QII4</accession>
<gene>
    <name evidence="1" type="ORF">CTI12_AA025730</name>
</gene>
<dbReference type="GO" id="GO:0016740">
    <property type="term" value="F:transferase activity"/>
    <property type="evidence" value="ECO:0007669"/>
    <property type="project" value="UniProtKB-KW"/>
</dbReference>
<keyword evidence="2" id="KW-1185">Reference proteome</keyword>